<sequence length="261" mass="27761">MKIIAVVSAKGGVGKSTLAANLAAALQKAGRPVLALDLDPQNALHHHFQPAAGQAPAPQQGIAQFAEDWRELGVPSSNGVFVLPYGQVDEPQRRAFEQQLDSDPLWLAHRLSDLQLAEGALVIIDTPPGPSLYLQQALAVANLALVVSLADAASYTALPLIDGLIKTYAAGRDSFAGSAYLINQVDNSRQLSKDITQIMHGLLGQQVLGSVHRDQSVSEALAYNRSVMDYDPHGRGSHDILECAQALVGRLVSVSRVEQPA</sequence>
<proteinExistence type="predicted"/>
<dbReference type="InterPro" id="IPR027417">
    <property type="entry name" value="P-loop_NTPase"/>
</dbReference>
<protein>
    <submittedName>
        <fullName evidence="1">Cellulose synthase operon protein YhjQ</fullName>
    </submittedName>
</protein>
<dbReference type="PIRSF" id="PIRSF009320">
    <property type="entry name" value="Nuc_binding_HP_1000"/>
    <property type="match status" value="1"/>
</dbReference>
<dbReference type="PANTHER" id="PTHR13696:SF99">
    <property type="entry name" value="COBYRINIC ACID AC-DIAMIDE SYNTHASE"/>
    <property type="match status" value="1"/>
</dbReference>
<dbReference type="EMBL" id="LZEU01000001">
    <property type="protein sequence ID" value="MBC9249902.1"/>
    <property type="molecule type" value="Genomic_DNA"/>
</dbReference>
<dbReference type="PANTHER" id="PTHR13696">
    <property type="entry name" value="P-LOOP CONTAINING NUCLEOSIDE TRIPHOSPHATE HYDROLASE"/>
    <property type="match status" value="1"/>
</dbReference>
<gene>
    <name evidence="1" type="ORF">A9179_06395</name>
</gene>
<dbReference type="SUPFAM" id="SSF52540">
    <property type="entry name" value="P-loop containing nucleoside triphosphate hydrolases"/>
    <property type="match status" value="1"/>
</dbReference>
<dbReference type="Proteomes" id="UP000744555">
    <property type="component" value="Unassembled WGS sequence"/>
</dbReference>
<accession>A0ABR7RZL0</accession>
<organism evidence="1 2">
    <name type="scientific">Aquipseudomonas alcaligenes</name>
    <name type="common">Pseudomonas alcaligenes</name>
    <dbReference type="NCBI Taxonomy" id="43263"/>
    <lineage>
        <taxon>Bacteria</taxon>
        <taxon>Pseudomonadati</taxon>
        <taxon>Pseudomonadota</taxon>
        <taxon>Gammaproteobacteria</taxon>
        <taxon>Pseudomonadales</taxon>
        <taxon>Pseudomonadaceae</taxon>
        <taxon>Aquipseudomonas</taxon>
    </lineage>
</organism>
<dbReference type="InterPro" id="IPR050678">
    <property type="entry name" value="DNA_Partitioning_ATPase"/>
</dbReference>
<dbReference type="Gene3D" id="3.40.50.300">
    <property type="entry name" value="P-loop containing nucleotide triphosphate hydrolases"/>
    <property type="match status" value="1"/>
</dbReference>
<keyword evidence="2" id="KW-1185">Reference proteome</keyword>
<evidence type="ECO:0000313" key="1">
    <source>
        <dbReference type="EMBL" id="MBC9249902.1"/>
    </source>
</evidence>
<evidence type="ECO:0000313" key="2">
    <source>
        <dbReference type="Proteomes" id="UP000744555"/>
    </source>
</evidence>
<reference evidence="1 2" key="1">
    <citation type="submission" date="2016-06" db="EMBL/GenBank/DDBJ databases">
        <authorList>
            <person name="Ramos C."/>
            <person name="Pintado A."/>
            <person name="Crespo-Gomez J.I."/>
        </authorList>
    </citation>
    <scope>NUCLEOTIDE SEQUENCE [LARGE SCALE GENOMIC DNA]</scope>
    <source>
        <strain evidence="1 2">AVO110</strain>
    </source>
</reference>
<dbReference type="NCBIfam" id="TIGR03371">
    <property type="entry name" value="cellulose_yhjQ"/>
    <property type="match status" value="1"/>
</dbReference>
<dbReference type="Pfam" id="PF06564">
    <property type="entry name" value="CBP_BcsQ"/>
    <property type="match status" value="1"/>
</dbReference>
<dbReference type="CDD" id="cd02042">
    <property type="entry name" value="ParAB_family"/>
    <property type="match status" value="1"/>
</dbReference>
<comment type="caution">
    <text evidence="1">The sequence shown here is derived from an EMBL/GenBank/DDBJ whole genome shotgun (WGS) entry which is preliminary data.</text>
</comment>
<dbReference type="InterPro" id="IPR017746">
    <property type="entry name" value="Cellulose_synthase_operon_BcsQ"/>
</dbReference>
<name>A0ABR7RZL0_AQUAC</name>